<dbReference type="EMBL" id="BAVZ01000006">
    <property type="protein sequence ID" value="GAF08429.1"/>
    <property type="molecule type" value="Genomic_DNA"/>
</dbReference>
<evidence type="ECO:0000259" key="1">
    <source>
        <dbReference type="SMART" id="SM00871"/>
    </source>
</evidence>
<proteinExistence type="predicted"/>
<dbReference type="PANTHER" id="PTHR36444:SF2">
    <property type="entry name" value="TRANSCRIPTIONAL REGULATOR PROTEIN YOBU-RELATED"/>
    <property type="match status" value="1"/>
</dbReference>
<organism evidence="2 3">
    <name type="scientific">Paenibacillus pini JCM 16418</name>
    <dbReference type="NCBI Taxonomy" id="1236976"/>
    <lineage>
        <taxon>Bacteria</taxon>
        <taxon>Bacillati</taxon>
        <taxon>Bacillota</taxon>
        <taxon>Bacilli</taxon>
        <taxon>Bacillales</taxon>
        <taxon>Paenibacillaceae</taxon>
        <taxon>Paenibacillus</taxon>
    </lineage>
</organism>
<sequence>MNNTFVKRSGLELVGLGARTTNAEEAGPNGKMGSLWEAYFQRNLSSEMEFHNPHLIYCLYTDYESDASGAYTVLIGHERPSNSSVLPEELIQAVVPDAKYMMFKTKRGPVFEVVVEAWQEIWAFFETSDVERAYTGDFELYDARYFDPQDAEVQIYIAVKE</sequence>
<dbReference type="InterPro" id="IPR010499">
    <property type="entry name" value="AraC_E-bd"/>
</dbReference>
<dbReference type="RefSeq" id="WP_036648811.1">
    <property type="nucleotide sequence ID" value="NZ_BAVZ01000006.1"/>
</dbReference>
<comment type="caution">
    <text evidence="2">The sequence shown here is derived from an EMBL/GenBank/DDBJ whole genome shotgun (WGS) entry which is preliminary data.</text>
</comment>
<dbReference type="AlphaFoldDB" id="W7Z1Z6"/>
<dbReference type="SUPFAM" id="SSF55136">
    <property type="entry name" value="Probable bacterial effector-binding domain"/>
    <property type="match status" value="1"/>
</dbReference>
<dbReference type="InterPro" id="IPR029441">
    <property type="entry name" value="Cass2"/>
</dbReference>
<dbReference type="PANTHER" id="PTHR36444">
    <property type="entry name" value="TRANSCRIPTIONAL REGULATOR PROTEIN YOBU-RELATED"/>
    <property type="match status" value="1"/>
</dbReference>
<reference evidence="2 3" key="1">
    <citation type="journal article" date="2014" name="Genome Announc.">
        <title>Draft Genome Sequence of Paenibacillus pini JCM 16418T, Isolated from the Rhizosphere of Pine Tree.</title>
        <authorList>
            <person name="Yuki M."/>
            <person name="Oshima K."/>
            <person name="Suda W."/>
            <person name="Oshida Y."/>
            <person name="Kitamura K."/>
            <person name="Iida Y."/>
            <person name="Hattori M."/>
            <person name="Ohkuma M."/>
        </authorList>
    </citation>
    <scope>NUCLEOTIDE SEQUENCE [LARGE SCALE GENOMIC DNA]</scope>
    <source>
        <strain evidence="2 3">JCM 16418</strain>
    </source>
</reference>
<gene>
    <name evidence="2" type="ORF">JCM16418_2503</name>
</gene>
<dbReference type="eggNOG" id="COG3708">
    <property type="taxonomic scope" value="Bacteria"/>
</dbReference>
<dbReference type="Proteomes" id="UP000019364">
    <property type="component" value="Unassembled WGS sequence"/>
</dbReference>
<dbReference type="Gene3D" id="3.20.80.10">
    <property type="entry name" value="Regulatory factor, effector binding domain"/>
    <property type="match status" value="1"/>
</dbReference>
<dbReference type="InterPro" id="IPR053182">
    <property type="entry name" value="YobU-like_regulator"/>
</dbReference>
<protein>
    <submittedName>
        <fullName evidence="2">Transcriptional regulator</fullName>
    </submittedName>
</protein>
<dbReference type="STRING" id="1236976.JCM16418_2503"/>
<name>W7Z1Z6_9BACL</name>
<dbReference type="SMART" id="SM00871">
    <property type="entry name" value="AraC_E_bind"/>
    <property type="match status" value="1"/>
</dbReference>
<feature type="domain" description="AraC effector-binding" evidence="1">
    <location>
        <begin position="1"/>
        <end position="160"/>
    </location>
</feature>
<accession>W7Z1Z6</accession>
<evidence type="ECO:0000313" key="3">
    <source>
        <dbReference type="Proteomes" id="UP000019364"/>
    </source>
</evidence>
<dbReference type="InterPro" id="IPR011256">
    <property type="entry name" value="Reg_factor_effector_dom_sf"/>
</dbReference>
<evidence type="ECO:0000313" key="2">
    <source>
        <dbReference type="EMBL" id="GAF08429.1"/>
    </source>
</evidence>
<dbReference type="Pfam" id="PF14526">
    <property type="entry name" value="Cass2"/>
    <property type="match status" value="1"/>
</dbReference>
<dbReference type="OrthoDB" id="9801008at2"/>
<keyword evidence="3" id="KW-1185">Reference proteome</keyword>